<dbReference type="AlphaFoldDB" id="A0A653C6N4"/>
<dbReference type="EMBL" id="CAACVG010006961">
    <property type="protein sequence ID" value="VEN42780.1"/>
    <property type="molecule type" value="Genomic_DNA"/>
</dbReference>
<gene>
    <name evidence="1" type="ORF">CALMAC_LOCUS6148</name>
</gene>
<evidence type="ECO:0000313" key="1">
    <source>
        <dbReference type="EMBL" id="VEN42780.1"/>
    </source>
</evidence>
<sequence>MKNPRNSHIFVASSSLTCTNIWLIKSRRKESSFDCPPSKEADAFHSRFCPYSRSGRKLKNLKEKWAGLLFS</sequence>
<accession>A0A653C6N4</accession>
<organism evidence="1 2">
    <name type="scientific">Callosobruchus maculatus</name>
    <name type="common">Southern cowpea weevil</name>
    <name type="synonym">Pulse bruchid</name>
    <dbReference type="NCBI Taxonomy" id="64391"/>
    <lineage>
        <taxon>Eukaryota</taxon>
        <taxon>Metazoa</taxon>
        <taxon>Ecdysozoa</taxon>
        <taxon>Arthropoda</taxon>
        <taxon>Hexapoda</taxon>
        <taxon>Insecta</taxon>
        <taxon>Pterygota</taxon>
        <taxon>Neoptera</taxon>
        <taxon>Endopterygota</taxon>
        <taxon>Coleoptera</taxon>
        <taxon>Polyphaga</taxon>
        <taxon>Cucujiformia</taxon>
        <taxon>Chrysomeloidea</taxon>
        <taxon>Chrysomelidae</taxon>
        <taxon>Bruchinae</taxon>
        <taxon>Bruchini</taxon>
        <taxon>Callosobruchus</taxon>
    </lineage>
</organism>
<dbReference type="Proteomes" id="UP000410492">
    <property type="component" value="Unassembled WGS sequence"/>
</dbReference>
<reference evidence="1 2" key="1">
    <citation type="submission" date="2019-01" db="EMBL/GenBank/DDBJ databases">
        <authorList>
            <person name="Sayadi A."/>
        </authorList>
    </citation>
    <scope>NUCLEOTIDE SEQUENCE [LARGE SCALE GENOMIC DNA]</scope>
</reference>
<protein>
    <submittedName>
        <fullName evidence="1">Uncharacterized protein</fullName>
    </submittedName>
</protein>
<proteinExistence type="predicted"/>
<keyword evidence="2" id="KW-1185">Reference proteome</keyword>
<evidence type="ECO:0000313" key="2">
    <source>
        <dbReference type="Proteomes" id="UP000410492"/>
    </source>
</evidence>
<name>A0A653C6N4_CALMS</name>